<sequence length="50" mass="5418">MALSWGLHQELAEDATGGWVLVVGVCGIGCELLKNLLFSHIDLIDLDTNH</sequence>
<evidence type="ECO:0000313" key="1">
    <source>
        <dbReference type="Ensembl" id="ENSCHIP00010019568.1"/>
    </source>
</evidence>
<dbReference type="InterPro" id="IPR035985">
    <property type="entry name" value="Ubiquitin-activating_enz"/>
</dbReference>
<evidence type="ECO:0008006" key="2">
    <source>
        <dbReference type="Google" id="ProtNLM"/>
    </source>
</evidence>
<reference evidence="1" key="2">
    <citation type="submission" date="2025-08" db="UniProtKB">
        <authorList>
            <consortium name="Ensembl"/>
        </authorList>
    </citation>
    <scope>IDENTIFICATION</scope>
</reference>
<proteinExistence type="predicted"/>
<dbReference type="GO" id="GO:0008641">
    <property type="term" value="F:ubiquitin-like modifier activating enzyme activity"/>
    <property type="evidence" value="ECO:0007669"/>
    <property type="project" value="InterPro"/>
</dbReference>
<dbReference type="AlphaFoldDB" id="A0A8C2PHV0"/>
<dbReference type="Gene3D" id="3.40.50.720">
    <property type="entry name" value="NAD(P)-binding Rossmann-like Domain"/>
    <property type="match status" value="1"/>
</dbReference>
<reference evidence="1" key="1">
    <citation type="submission" date="2019-03" db="EMBL/GenBank/DDBJ databases">
        <title>Genome sequencing and reference-guided assembly of Black Bengal Goat (Capra hircus).</title>
        <authorList>
            <person name="Siddiki A.Z."/>
            <person name="Baten A."/>
            <person name="Billah M."/>
            <person name="Alam M.A.U."/>
            <person name="Shawrob K.S.M."/>
            <person name="Saha S."/>
            <person name="Chowdhury M."/>
            <person name="Rahman A.H."/>
            <person name="Stear M."/>
            <person name="Miah G."/>
            <person name="Das G.B."/>
            <person name="Hossain M.M."/>
            <person name="Kumkum M."/>
            <person name="Islam M.S."/>
            <person name="Mollah A.M."/>
            <person name="Ahsan A."/>
            <person name="Tusar F."/>
            <person name="Khan M.K.I."/>
        </authorList>
    </citation>
    <scope>NUCLEOTIDE SEQUENCE [LARGE SCALE GENOMIC DNA]</scope>
</reference>
<accession>A0A8C2PHV0</accession>
<organism evidence="1">
    <name type="scientific">Capra hircus</name>
    <name type="common">Goat</name>
    <dbReference type="NCBI Taxonomy" id="9925"/>
    <lineage>
        <taxon>Eukaryota</taxon>
        <taxon>Metazoa</taxon>
        <taxon>Chordata</taxon>
        <taxon>Craniata</taxon>
        <taxon>Vertebrata</taxon>
        <taxon>Euteleostomi</taxon>
        <taxon>Mammalia</taxon>
        <taxon>Eutheria</taxon>
        <taxon>Laurasiatheria</taxon>
        <taxon>Artiodactyla</taxon>
        <taxon>Ruminantia</taxon>
        <taxon>Pecora</taxon>
        <taxon>Bovidae</taxon>
        <taxon>Caprinae</taxon>
        <taxon>Capra</taxon>
    </lineage>
</organism>
<name>A0A8C2PHV0_CAPHI</name>
<protein>
    <recommendedName>
        <fullName evidence="2">THIF-type NAD/FAD binding fold domain-containing protein</fullName>
    </recommendedName>
</protein>
<dbReference type="SUPFAM" id="SSF69572">
    <property type="entry name" value="Activating enzymes of the ubiquitin-like proteins"/>
    <property type="match status" value="1"/>
</dbReference>
<dbReference type="Ensembl" id="ENSCHIT00010027492.1">
    <property type="protein sequence ID" value="ENSCHIP00010019568.1"/>
    <property type="gene ID" value="ENSCHIG00010014369.1"/>
</dbReference>